<gene>
    <name evidence="3" type="ordered locus">CA2559_03270</name>
</gene>
<dbReference type="Proteomes" id="UP000002297">
    <property type="component" value="Chromosome"/>
</dbReference>
<dbReference type="STRING" id="216432.CA2559_03270"/>
<dbReference type="EMBL" id="CP002046">
    <property type="protein sequence ID" value="EAP87743.1"/>
    <property type="molecule type" value="Genomic_DNA"/>
</dbReference>
<evidence type="ECO:0000313" key="3">
    <source>
        <dbReference type="EMBL" id="EAP87743.1"/>
    </source>
</evidence>
<dbReference type="InterPro" id="IPR026444">
    <property type="entry name" value="Secre_tail"/>
</dbReference>
<evidence type="ECO:0000259" key="2">
    <source>
        <dbReference type="PROSITE" id="PS50853"/>
    </source>
</evidence>
<organism evidence="3 4">
    <name type="scientific">Croceibacter atlanticus (strain ATCC BAA-628 / JCM 21780 / CIP 108009 / IAM 15332 / KCTC 12090 / HTCC2559)</name>
    <dbReference type="NCBI Taxonomy" id="216432"/>
    <lineage>
        <taxon>Bacteria</taxon>
        <taxon>Pseudomonadati</taxon>
        <taxon>Bacteroidota</taxon>
        <taxon>Flavobacteriia</taxon>
        <taxon>Flavobacteriales</taxon>
        <taxon>Flavobacteriaceae</taxon>
        <taxon>Croceibacter</taxon>
    </lineage>
</organism>
<dbReference type="CDD" id="cd00063">
    <property type="entry name" value="FN3"/>
    <property type="match status" value="2"/>
</dbReference>
<dbReference type="GeneID" id="89452444"/>
<dbReference type="HOGENOM" id="CLU_287561_0_0_10"/>
<dbReference type="NCBIfam" id="NF038128">
    <property type="entry name" value="choice_anch_J"/>
    <property type="match status" value="2"/>
</dbReference>
<dbReference type="InterPro" id="IPR013783">
    <property type="entry name" value="Ig-like_fold"/>
</dbReference>
<sequence>MKNIYIILILVAATLKINAQVVSINDITLGGISTSTFQETPIDADDNYSYSQSIYLQSEINVAGTISKITYYTDGVLENSNDITVYMAEKTEDVFSSNDDWLPFSSLTEVFSGTYEVYGNEVSIILDTPFNYSNTSNLVIIVDENQDDSDSNDFITHNLGFSEANGRVLHYGNNFTNPDPISPPSGTRDYYRPNIEIDFNEITCFPPSNIAIGTIEPTAVTISWESPVTNWDYVIQFAGLGNPDAATPVEASSSTINPQGLTSNTAYEFFVRSSCDTDDTSDWIGPINFRTGCETVNDFSESFESLPDELAIPYCWSVISTSTGTEASYKVNSSASQSYSPDNYYEIQINEDDELFVISPQSLTIADGTKRIEFAAKVNSTTSGETTLNVGLMTDPNSETTFEALSSFTLNSSSNNNNNYTLYYVNIPENINADYLAFNIETTSTFNKIVSLDDIVITSQPSCFEVLNLEASEITDTSFNLTLEADIQPQTQWELVVVQTDLNFNPDLETPIVVNTLTTPITTDSDGGSILPNSPYRVFIRANCDAAGSDGSGYSSWFGPYDLRTDCAPLNNGFTETFESYSNADFPFCWSKNMTSTGSPLVQVSSFASYANSGSNSLIMNTGNDPNANILLILPQSTIANDGNHRLEYYARKTNVNTDINLIVGTMSDPLDANTFEEITAVPVLTGGTSGENVQYFVNLPFNDNDYVVLKHEAGDAASVALYLDDVTITEQPDCTEVFNVTANNVTASSVSVSWEFIGDQTQWEYIVQPLNTGIPVSGQSTMSNTSNSDFSMLDANTSYEIYVRANCDTDGYSDWSAPITFTTLCVGESDNFTHSFEGFESNTPIEPCWSSLITPFSTSPTITYSSTQAQDGSLSARLYSGNSTDTDLLLISPQLLGLDATKQISFYVYDNDMGALEVGTMTNKNDATTFTPYQIFTDADLTDDAWEQKIVTFEDYTGTDQYIAFRYVAASTFDNLFIDNFSYDTNPVLSTSENSLSDVSIYPNPVKNALHITGEHISSITIYTINGKKVFSKRESLETINITNLNAGIYFVELKDQDGKRIMKKVIKQ</sequence>
<dbReference type="SMART" id="SM00060">
    <property type="entry name" value="FN3"/>
    <property type="match status" value="2"/>
</dbReference>
<dbReference type="Gene3D" id="2.60.40.10">
    <property type="entry name" value="Immunoglobulins"/>
    <property type="match status" value="2"/>
</dbReference>
<name>A3U676_CROAH</name>
<protein>
    <recommendedName>
        <fullName evidence="2">Fibronectin type-III domain-containing protein</fullName>
    </recommendedName>
</protein>
<dbReference type="InterPro" id="IPR036116">
    <property type="entry name" value="FN3_sf"/>
</dbReference>
<keyword evidence="4" id="KW-1185">Reference proteome</keyword>
<feature type="domain" description="Fibronectin type-III" evidence="2">
    <location>
        <begin position="206"/>
        <end position="294"/>
    </location>
</feature>
<feature type="domain" description="Fibronectin type-III" evidence="2">
    <location>
        <begin position="737"/>
        <end position="827"/>
    </location>
</feature>
<reference evidence="3 4" key="1">
    <citation type="journal article" date="2010" name="J. Bacteriol.">
        <title>The complete genome sequence of Croceibacter atlanticus HTCC2559T.</title>
        <authorList>
            <person name="Oh H.M."/>
            <person name="Kang I."/>
            <person name="Ferriera S."/>
            <person name="Giovannoni S.J."/>
            <person name="Cho J.C."/>
        </authorList>
    </citation>
    <scope>NUCLEOTIDE SEQUENCE [LARGE SCALE GENOMIC DNA]</scope>
    <source>
        <strain evidence="4">ATCC BAA-628 / HTCC2559 / KCTC 12090</strain>
    </source>
</reference>
<dbReference type="eggNOG" id="COG5563">
    <property type="taxonomic scope" value="Bacteria"/>
</dbReference>
<dbReference type="PROSITE" id="PS50853">
    <property type="entry name" value="FN3"/>
    <property type="match status" value="2"/>
</dbReference>
<accession>A3U676</accession>
<dbReference type="InterPro" id="IPR003961">
    <property type="entry name" value="FN3_dom"/>
</dbReference>
<evidence type="ECO:0000313" key="4">
    <source>
        <dbReference type="Proteomes" id="UP000002297"/>
    </source>
</evidence>
<dbReference type="RefSeq" id="WP_013186419.1">
    <property type="nucleotide sequence ID" value="NC_014230.1"/>
</dbReference>
<dbReference type="OrthoDB" id="1113525at2"/>
<dbReference type="Gene3D" id="2.60.120.200">
    <property type="match status" value="3"/>
</dbReference>
<keyword evidence="1" id="KW-0732">Signal</keyword>
<proteinExistence type="predicted"/>
<dbReference type="eggNOG" id="COG3291">
    <property type="taxonomic scope" value="Bacteria"/>
</dbReference>
<dbReference type="Pfam" id="PF00041">
    <property type="entry name" value="fn3"/>
    <property type="match status" value="1"/>
</dbReference>
<dbReference type="NCBIfam" id="TIGR04183">
    <property type="entry name" value="Por_Secre_tail"/>
    <property type="match status" value="1"/>
</dbReference>
<dbReference type="SUPFAM" id="SSF49265">
    <property type="entry name" value="Fibronectin type III"/>
    <property type="match status" value="2"/>
</dbReference>
<dbReference type="KEGG" id="cat:CA2559_03270"/>
<dbReference type="Pfam" id="PF18962">
    <property type="entry name" value="Por_Secre_tail"/>
    <property type="match status" value="1"/>
</dbReference>
<dbReference type="AlphaFoldDB" id="A3U676"/>
<evidence type="ECO:0000256" key="1">
    <source>
        <dbReference type="ARBA" id="ARBA00022729"/>
    </source>
</evidence>